<organism evidence="2 3">
    <name type="scientific">Puccinia coronata f. sp. avenae</name>
    <dbReference type="NCBI Taxonomy" id="200324"/>
    <lineage>
        <taxon>Eukaryota</taxon>
        <taxon>Fungi</taxon>
        <taxon>Dikarya</taxon>
        <taxon>Basidiomycota</taxon>
        <taxon>Pucciniomycotina</taxon>
        <taxon>Pucciniomycetes</taxon>
        <taxon>Pucciniales</taxon>
        <taxon>Pucciniaceae</taxon>
        <taxon>Puccinia</taxon>
    </lineage>
</organism>
<evidence type="ECO:0000256" key="1">
    <source>
        <dbReference type="SAM" id="MobiDB-lite"/>
    </source>
</evidence>
<feature type="compositionally biased region" description="Low complexity" evidence="1">
    <location>
        <begin position="33"/>
        <end position="67"/>
    </location>
</feature>
<name>A0A2N5S7Z7_9BASI</name>
<evidence type="ECO:0000313" key="2">
    <source>
        <dbReference type="EMBL" id="PLW09358.1"/>
    </source>
</evidence>
<feature type="region of interest" description="Disordered" evidence="1">
    <location>
        <begin position="309"/>
        <end position="351"/>
    </location>
</feature>
<dbReference type="AlphaFoldDB" id="A0A2N5S7Z7"/>
<dbReference type="Proteomes" id="UP000235392">
    <property type="component" value="Unassembled WGS sequence"/>
</dbReference>
<feature type="compositionally biased region" description="Basic residues" evidence="1">
    <location>
        <begin position="20"/>
        <end position="29"/>
    </location>
</feature>
<feature type="compositionally biased region" description="Basic residues" evidence="1">
    <location>
        <begin position="497"/>
        <end position="507"/>
    </location>
</feature>
<reference evidence="2 3" key="1">
    <citation type="submission" date="2017-11" db="EMBL/GenBank/DDBJ databases">
        <title>De novo assembly and phasing of dikaryotic genomes from two isolates of Puccinia coronata f. sp. avenae, the causal agent of oat crown rust.</title>
        <authorList>
            <person name="Miller M.E."/>
            <person name="Zhang Y."/>
            <person name="Omidvar V."/>
            <person name="Sperschneider J."/>
            <person name="Schwessinger B."/>
            <person name="Raley C."/>
            <person name="Palmer J.M."/>
            <person name="Garnica D."/>
            <person name="Upadhyaya N."/>
            <person name="Rathjen J."/>
            <person name="Taylor J.M."/>
            <person name="Park R.F."/>
            <person name="Dodds P.N."/>
            <person name="Hirsch C.D."/>
            <person name="Kianian S.F."/>
            <person name="Figueroa M."/>
        </authorList>
    </citation>
    <scope>NUCLEOTIDE SEQUENCE [LARGE SCALE GENOMIC DNA]</scope>
    <source>
        <strain evidence="2">12SD80</strain>
    </source>
</reference>
<feature type="compositionally biased region" description="Basic and acidic residues" evidence="1">
    <location>
        <begin position="340"/>
        <end position="351"/>
    </location>
</feature>
<feature type="compositionally biased region" description="Polar residues" evidence="1">
    <location>
        <begin position="1"/>
        <end position="17"/>
    </location>
</feature>
<feature type="region of interest" description="Disordered" evidence="1">
    <location>
        <begin position="472"/>
        <end position="513"/>
    </location>
</feature>
<evidence type="ECO:0000313" key="3">
    <source>
        <dbReference type="Proteomes" id="UP000235392"/>
    </source>
</evidence>
<accession>A0A2N5S7Z7</accession>
<feature type="region of interest" description="Disordered" evidence="1">
    <location>
        <begin position="1157"/>
        <end position="1206"/>
    </location>
</feature>
<feature type="region of interest" description="Disordered" evidence="1">
    <location>
        <begin position="1"/>
        <end position="67"/>
    </location>
</feature>
<feature type="region of interest" description="Disordered" evidence="1">
    <location>
        <begin position="1105"/>
        <end position="1138"/>
    </location>
</feature>
<proteinExistence type="predicted"/>
<gene>
    <name evidence="2" type="ORF">PCASD_18957</name>
</gene>
<feature type="compositionally biased region" description="Acidic residues" evidence="1">
    <location>
        <begin position="325"/>
        <end position="339"/>
    </location>
</feature>
<protein>
    <submittedName>
        <fullName evidence="2">Uncharacterized protein</fullName>
    </submittedName>
</protein>
<feature type="compositionally biased region" description="Low complexity" evidence="1">
    <location>
        <begin position="477"/>
        <end position="496"/>
    </location>
</feature>
<comment type="caution">
    <text evidence="2">The sequence shown here is derived from an EMBL/GenBank/DDBJ whole genome shotgun (WGS) entry which is preliminary data.</text>
</comment>
<feature type="region of interest" description="Disordered" evidence="1">
    <location>
        <begin position="703"/>
        <end position="730"/>
    </location>
</feature>
<feature type="compositionally biased region" description="Polar residues" evidence="1">
    <location>
        <begin position="703"/>
        <end position="725"/>
    </location>
</feature>
<dbReference type="EMBL" id="PGCI01001012">
    <property type="protein sequence ID" value="PLW09358.1"/>
    <property type="molecule type" value="Genomic_DNA"/>
</dbReference>
<sequence length="1262" mass="138949">MASNQSKQLMARSQSETGRGKLHQRHTRASTHSASILPSSAASATQQQRSSIYSSPSTPSSAANLPSSTTQIVKQLVIRARPHLAPSSDVQETPSEGLQAMMWIRVAIPHSLIPLPGSPDLIVPLMSDQRLRLVHHTIFPITRRSPSSKPTIWASNNLSQAALAASLLDLSKSFRAKNKEPLTHLPSISVVVRNFNISLLIPPSYPHPITSDHPTSPPLAMAEYVIVLDCLSLWATVGPEWPFSVILPTPPCLRNSFRLTIPTASSDALFENTKETPLSSPAVHLNTFPPLRRERMRFSNSSRNIFSAPKLSSMSRPDDLRPLSDESEPEGVLFSDEEDTQNHDPHRNWYQDELSPRFEGVFQSTREICILLGRYPPENSSNTPLTAKHASSQLSVSLNHTPTTHATNPDPAPMDFSFHVDLQRVSTQAINEKTAFVLTIPQSIAKDIISAQWSPLNGEGVIDTQLPLLVKSEQEKSPSSSPATSSSRLDARSQSSGRHRSPSKRTKTGVPMPELDLLNTAAPFLDSKSDINAETTRGDSDLDLDIDDLSSADGISLCPKKSSGPAPPDSQSIIHQFVVWLSTEWLIRRAATTHNSVNSRIVLNLRGQLEMAATSSPSIAGEAVSKRFLIPFLCLPSVEEHVCACQISTDFPFRQDLRFTLPSWASLVEQSSDEQFHQFRLSLPQDDLDPTQVIIAHLDQLDSQQRPATESAVVSDSAHDQSPSSPLARPTECFSINNLFINSASRLKYHSWRSTVSPMRKRARLHGSLRSKSNKAMSDLDNGIQPRSAFEEQPKVKPTIRSVQVDLVIDPSSDEQLVVSQYAEVSITFCRSSASSDSHINLLFPVGSNSSENLEVIGVWIGDWELTRDQGFQVLDSLAEDEDASGESTRFIPVEVDITSVGVSRKGESSSLLPILRMIVTHKNIQPSDDGGSFISLLPSVDKISVAVYKALLQASVGSKIQVKHSNMIIPESASGTIKLIRYALPADTALRPLVSLECCLSLLVEPEQASNLSDLKSRESQDEIDTRIRESEYRRSVRGSALSTSWLEQCVVRWGINWKTVLLCWLIYLVTSMNVQVDQIRGRLERMDGHGSLYEPIELRQAVGQTTEADEAVSSDAPVYPLEEGRRRKPDRPPQVIDAGTKAALLRSFMTTHDCVRRNPLVPNTKPPSPPGTTEPDHASTHASSPEQPLPGAQTAQEPLEESQIPHDHPSAEIMRDLLSFVDRFFLLVVSQPLAKLADSIGAFRRKLNFNVPPTSTSTEF</sequence>